<dbReference type="SUPFAM" id="SSF75712">
    <property type="entry name" value="Rad50 coiled-coil Zn hook"/>
    <property type="match status" value="1"/>
</dbReference>
<dbReference type="STRING" id="765420.OSCT_3129"/>
<protein>
    <recommendedName>
        <fullName evidence="3">Nuclease SbcCD subunit C</fullName>
    </recommendedName>
</protein>
<comment type="caution">
    <text evidence="6">The sequence shown here is derived from an EMBL/GenBank/DDBJ whole genome shotgun (WGS) entry which is preliminary data.</text>
</comment>
<dbReference type="GO" id="GO:0006302">
    <property type="term" value="P:double-strand break repair"/>
    <property type="evidence" value="ECO:0007669"/>
    <property type="project" value="InterPro"/>
</dbReference>
<evidence type="ECO:0000313" key="7">
    <source>
        <dbReference type="Proteomes" id="UP000054010"/>
    </source>
</evidence>
<dbReference type="AlphaFoldDB" id="E1IIH8"/>
<feature type="coiled-coil region" evidence="4">
    <location>
        <begin position="463"/>
        <end position="511"/>
    </location>
</feature>
<dbReference type="Pfam" id="PF13558">
    <property type="entry name" value="SbcC_Walker_B"/>
    <property type="match status" value="1"/>
</dbReference>
<evidence type="ECO:0000256" key="4">
    <source>
        <dbReference type="SAM" id="Coils"/>
    </source>
</evidence>
<dbReference type="eggNOG" id="COG0419">
    <property type="taxonomic scope" value="Bacteria"/>
</dbReference>
<keyword evidence="4" id="KW-0175">Coiled coil</keyword>
<name>E1IIH8_9CHLR</name>
<keyword evidence="7" id="KW-1185">Reference proteome</keyword>
<feature type="coiled-coil region" evidence="4">
    <location>
        <begin position="829"/>
        <end position="861"/>
    </location>
</feature>
<reference evidence="6 7" key="1">
    <citation type="journal article" date="2011" name="J. Bacteriol.">
        <title>Draft genome sequence of the anoxygenic filamentous phototrophic bacterium Oscillochloris trichoides subsp. DG-6.</title>
        <authorList>
            <person name="Kuznetsov B.B."/>
            <person name="Ivanovsky R.N."/>
            <person name="Keppen O.I."/>
            <person name="Sukhacheva M.V."/>
            <person name="Bumazhkin B.K."/>
            <person name="Patutina E.O."/>
            <person name="Beletsky A.V."/>
            <person name="Mardanov A.V."/>
            <person name="Baslerov R.V."/>
            <person name="Panteleeva A.N."/>
            <person name="Kolganova T.V."/>
            <person name="Ravin N.V."/>
            <person name="Skryabin K.G."/>
        </authorList>
    </citation>
    <scope>NUCLEOTIDE SEQUENCE [LARGE SCALE GENOMIC DNA]</scope>
    <source>
        <strain evidence="6 7">DG-6</strain>
    </source>
</reference>
<sequence>MIPTSLVIQNFMCYRAPGDASPDLRLDLDGLHVVCLSGENGAGKSALLDAITWALWGQARTPDDDLIAQGESEMRVELTFQLGDQHYRVARRRQRGGTTGKRGGTSSGKTFLDLQVHDTTGWRPIAETGVRETQERIGDLLRMSYQTFINASFLLQGRADEFTARTPAERKQVLAEILDLGEYQALELKARERARELDGQLRGLRGKIEQLAESAGKVATWAALVRDAEAHAAQMAAQVAEAEAAQASAEARLRSLEQQAEERKRLRRELDTLRKEQHARSQELASLQTRMHAAEALVAQRSAILIGVADLARARAELVRLDDLREQYDRLSIRQNELRQQFSEARGELRSRLAKHEEQQQQLEARAAQREKIQHELDRLAAQLQELGPLALEQANLIEQRALLEQQSNQINDLRHRHEQLVNRIQMRRDALHATCAQHERSLRLHDQQLAPLATWHANLAAAQAATIQLAQDEALLADLRQQEQEDLDRVSNLRAECSRLKTAADKLKANQKILADAGGACPVCRSELGATGIAHVQAHYSQELEDLRNDYSEAKRQADAGDARLKATRSRASQLEQQIASLRQQAAQVATLEHQIHQASIWQSERSQTEALLKATQAQLAAEEYEPEAREQLALVAAELATMSDPSAERSRIDHRLKELDRQLRERDKAEGLRQARHEELARIEQELAALPALLATISEMRRMLEQNDFAHAIYKEGVEVGASISALGYQAEAHTATREQVRSLEHWTQAEQELRLAEQRLDADRELTRKAEELQQQAALLIAQMETEDTRLDLALRDLPAAQSAATQSNEALRRIRVTLQVSQQDLGEKQAYLKRAQADAEQLEREQANERALSLRQDLFAELGEAFGKKGVQAMLIESAIPQIEDEANRLLGRMTDNQMHLSIEMQRDTKKGDTVETLEIKIADALGTRVYDAFSGGEALRANFAVRIALSRLLARRAGARLETLVIDEGFGALDASGRERMVEAITGVQADFRRIIVITHIDELKERFPAQIEITKTAHGSRWELR</sequence>
<feature type="coiled-coil region" evidence="4">
    <location>
        <begin position="766"/>
        <end position="793"/>
    </location>
</feature>
<proteinExistence type="inferred from homology"/>
<dbReference type="HOGENOM" id="CLU_004785_0_2_0"/>
<comment type="similarity">
    <text evidence="1">Belongs to the SMC family. SbcC subfamily.</text>
</comment>
<dbReference type="Gene3D" id="3.40.50.300">
    <property type="entry name" value="P-loop containing nucleotide triphosphate hydrolases"/>
    <property type="match status" value="2"/>
</dbReference>
<dbReference type="InterPro" id="IPR027417">
    <property type="entry name" value="P-loop_NTPase"/>
</dbReference>
<evidence type="ECO:0000256" key="3">
    <source>
        <dbReference type="ARBA" id="ARBA00013368"/>
    </source>
</evidence>
<dbReference type="PANTHER" id="PTHR32114">
    <property type="entry name" value="ABC TRANSPORTER ABCH.3"/>
    <property type="match status" value="1"/>
</dbReference>
<comment type="subunit">
    <text evidence="2">Heterodimer of SbcC and SbcD.</text>
</comment>
<dbReference type="InterPro" id="IPR038729">
    <property type="entry name" value="Rad50/SbcC_AAA"/>
</dbReference>
<dbReference type="OrthoDB" id="9795626at2"/>
<dbReference type="PANTHER" id="PTHR32114:SF2">
    <property type="entry name" value="ABC TRANSPORTER ABCH.3"/>
    <property type="match status" value="1"/>
</dbReference>
<feature type="coiled-coil region" evidence="4">
    <location>
        <begin position="194"/>
        <end position="283"/>
    </location>
</feature>
<evidence type="ECO:0000313" key="6">
    <source>
        <dbReference type="EMBL" id="EFO79053.1"/>
    </source>
</evidence>
<feature type="domain" description="Rad50/SbcC-type AAA" evidence="5">
    <location>
        <begin position="5"/>
        <end position="213"/>
    </location>
</feature>
<dbReference type="EMBL" id="ADVR01000133">
    <property type="protein sequence ID" value="EFO79053.1"/>
    <property type="molecule type" value="Genomic_DNA"/>
</dbReference>
<evidence type="ECO:0000256" key="1">
    <source>
        <dbReference type="ARBA" id="ARBA00006930"/>
    </source>
</evidence>
<organism evidence="6 7">
    <name type="scientific">Oscillochloris trichoides DG-6</name>
    <dbReference type="NCBI Taxonomy" id="765420"/>
    <lineage>
        <taxon>Bacteria</taxon>
        <taxon>Bacillati</taxon>
        <taxon>Chloroflexota</taxon>
        <taxon>Chloroflexia</taxon>
        <taxon>Chloroflexales</taxon>
        <taxon>Chloroflexineae</taxon>
        <taxon>Oscillochloridaceae</taxon>
        <taxon>Oscillochloris</taxon>
    </lineage>
</organism>
<dbReference type="GO" id="GO:0016887">
    <property type="term" value="F:ATP hydrolysis activity"/>
    <property type="evidence" value="ECO:0007669"/>
    <property type="project" value="InterPro"/>
</dbReference>
<feature type="coiled-coil region" evidence="4">
    <location>
        <begin position="311"/>
        <end position="424"/>
    </location>
</feature>
<dbReference type="SUPFAM" id="SSF52540">
    <property type="entry name" value="P-loop containing nucleoside triphosphate hydrolases"/>
    <property type="match status" value="2"/>
</dbReference>
<dbReference type="Pfam" id="PF13476">
    <property type="entry name" value="AAA_23"/>
    <property type="match status" value="1"/>
</dbReference>
<accession>E1IIH8</accession>
<gene>
    <name evidence="6" type="ORF">OSCT_3129</name>
</gene>
<feature type="coiled-coil region" evidence="4">
    <location>
        <begin position="538"/>
        <end position="593"/>
    </location>
</feature>
<dbReference type="Gene3D" id="1.10.287.510">
    <property type="entry name" value="Helix hairpin bin"/>
    <property type="match status" value="1"/>
</dbReference>
<dbReference type="Proteomes" id="UP000054010">
    <property type="component" value="Unassembled WGS sequence"/>
</dbReference>
<evidence type="ECO:0000259" key="5">
    <source>
        <dbReference type="Pfam" id="PF13476"/>
    </source>
</evidence>
<evidence type="ECO:0000256" key="2">
    <source>
        <dbReference type="ARBA" id="ARBA00011322"/>
    </source>
</evidence>